<dbReference type="Proteomes" id="UP001164472">
    <property type="component" value="Chromosome"/>
</dbReference>
<dbReference type="GO" id="GO:0005737">
    <property type="term" value="C:cytoplasm"/>
    <property type="evidence" value="ECO:0007669"/>
    <property type="project" value="TreeGrafter"/>
</dbReference>
<dbReference type="EMBL" id="CP101527">
    <property type="protein sequence ID" value="UZW75713.1"/>
    <property type="molecule type" value="Genomic_DNA"/>
</dbReference>
<reference evidence="2" key="1">
    <citation type="submission" date="2022-07" db="EMBL/GenBank/DDBJ databases">
        <title>Alkalimarinus sp. nov., isolated from gut of a Alitta virens.</title>
        <authorList>
            <person name="Yang A.I."/>
            <person name="Shin N.-R."/>
        </authorList>
    </citation>
    <scope>NUCLEOTIDE SEQUENCE</scope>
    <source>
        <strain evidence="2">FA028</strain>
    </source>
</reference>
<name>A0A9E8KPV3_9ALTE</name>
<dbReference type="RefSeq" id="WP_251810462.1">
    <property type="nucleotide sequence ID" value="NZ_CP101527.1"/>
</dbReference>
<protein>
    <submittedName>
        <fullName evidence="2">Metallophosphoesterase</fullName>
    </submittedName>
</protein>
<gene>
    <name evidence="2" type="ORF">NNL22_03740</name>
</gene>
<dbReference type="KEGG" id="asem:NNL22_03740"/>
<dbReference type="InterPro" id="IPR029052">
    <property type="entry name" value="Metallo-depent_PP-like"/>
</dbReference>
<dbReference type="InterPro" id="IPR050126">
    <property type="entry name" value="Ap4A_hydrolase"/>
</dbReference>
<keyword evidence="3" id="KW-1185">Reference proteome</keyword>
<dbReference type="InterPro" id="IPR004843">
    <property type="entry name" value="Calcineurin-like_PHP"/>
</dbReference>
<evidence type="ECO:0000313" key="2">
    <source>
        <dbReference type="EMBL" id="UZW75713.1"/>
    </source>
</evidence>
<dbReference type="SUPFAM" id="SSF56300">
    <property type="entry name" value="Metallo-dependent phosphatases"/>
    <property type="match status" value="1"/>
</dbReference>
<accession>A0A9E8KPV3</accession>
<proteinExistence type="predicted"/>
<dbReference type="PANTHER" id="PTHR42850:SF7">
    <property type="entry name" value="BIS(5'-NUCLEOSYL)-TETRAPHOSPHATASE PRPE [ASYMMETRICAL]"/>
    <property type="match status" value="1"/>
</dbReference>
<evidence type="ECO:0000313" key="3">
    <source>
        <dbReference type="Proteomes" id="UP001164472"/>
    </source>
</evidence>
<dbReference type="GO" id="GO:0016791">
    <property type="term" value="F:phosphatase activity"/>
    <property type="evidence" value="ECO:0007669"/>
    <property type="project" value="TreeGrafter"/>
</dbReference>
<dbReference type="PANTHER" id="PTHR42850">
    <property type="entry name" value="METALLOPHOSPHOESTERASE"/>
    <property type="match status" value="1"/>
</dbReference>
<evidence type="ECO:0000259" key="1">
    <source>
        <dbReference type="Pfam" id="PF00149"/>
    </source>
</evidence>
<sequence length="321" mass="37586">MAKSQGYDLIGDVHGCMMTLVKLLEQLGYRKRNGVYQHANRKAVFIGDIVDRGPRIREALHIVRDMVEHGSAYIVMGNHEYNALGYCTRARPGSGHTYLREHNERHERLIRETLDQFEAYPSEWNDFLEWFYQIPIFLELEDFRVVHACWDQHLISQFKERYGGNLIDEDFLHASTVKDSFAGQMMDRLLRGTDMRLPNSEYIVGKDGFTRHFFRTKFWNDSPEVYQDVVFQPDPLPQHIAEHRLTDAEKEQLLSYDADQPPVFVGHYWMSGPPRPIQPNIACLDYSAVKYGKLVAYQMDGEQELSKDKFVWVDVVKPEHR</sequence>
<dbReference type="Gene3D" id="3.60.21.10">
    <property type="match status" value="1"/>
</dbReference>
<feature type="domain" description="Calcineurin-like phosphoesterase" evidence="1">
    <location>
        <begin position="9"/>
        <end position="141"/>
    </location>
</feature>
<dbReference type="AlphaFoldDB" id="A0A9E8KPV3"/>
<organism evidence="2 3">
    <name type="scientific">Alkalimarinus sediminis</name>
    <dbReference type="NCBI Taxonomy" id="1632866"/>
    <lineage>
        <taxon>Bacteria</taxon>
        <taxon>Pseudomonadati</taxon>
        <taxon>Pseudomonadota</taxon>
        <taxon>Gammaproteobacteria</taxon>
        <taxon>Alteromonadales</taxon>
        <taxon>Alteromonadaceae</taxon>
        <taxon>Alkalimarinus</taxon>
    </lineage>
</organism>
<dbReference type="Pfam" id="PF00149">
    <property type="entry name" value="Metallophos"/>
    <property type="match status" value="1"/>
</dbReference>